<dbReference type="STRING" id="418985.A0A1V9XIY6"/>
<dbReference type="PANTHER" id="PTHR21261">
    <property type="entry name" value="BEAT PROTEIN"/>
    <property type="match status" value="1"/>
</dbReference>
<name>A0A1V9XIY6_9ACAR</name>
<dbReference type="PANTHER" id="PTHR21261:SF15">
    <property type="entry name" value="BEATEN PATH IIIA, ISOFORM D-RELATED"/>
    <property type="match status" value="1"/>
</dbReference>
<evidence type="ECO:0000313" key="1">
    <source>
        <dbReference type="EMBL" id="OQR73504.1"/>
    </source>
</evidence>
<sequence>MGSPIIRTARPRYDVGDELNVNCSGGGDIAQIVQLQWFVNDKEARSDVLRKYSNAGPNGGNLLGLRFRLQPVHFPNDELKLKCVATTMKEVSQSSDAFAYEASQYVSGLHLTSGASSTGRFHHLPLYEDREAELARPRRVRAATARLSTAAMLRSSPGARARRDECVFGLRGPTSPGPIVCRTVSFEVEWHR</sequence>
<dbReference type="Proteomes" id="UP000192247">
    <property type="component" value="Unassembled WGS sequence"/>
</dbReference>
<keyword evidence="2" id="KW-1185">Reference proteome</keyword>
<protein>
    <recommendedName>
        <fullName evidence="3">CD80-like immunoglobulin C2-set domain-containing protein</fullName>
    </recommendedName>
</protein>
<accession>A0A1V9XIY6</accession>
<organism evidence="1 2">
    <name type="scientific">Tropilaelaps mercedesae</name>
    <dbReference type="NCBI Taxonomy" id="418985"/>
    <lineage>
        <taxon>Eukaryota</taxon>
        <taxon>Metazoa</taxon>
        <taxon>Ecdysozoa</taxon>
        <taxon>Arthropoda</taxon>
        <taxon>Chelicerata</taxon>
        <taxon>Arachnida</taxon>
        <taxon>Acari</taxon>
        <taxon>Parasitiformes</taxon>
        <taxon>Mesostigmata</taxon>
        <taxon>Gamasina</taxon>
        <taxon>Dermanyssoidea</taxon>
        <taxon>Laelapidae</taxon>
        <taxon>Tropilaelaps</taxon>
    </lineage>
</organism>
<evidence type="ECO:0008006" key="3">
    <source>
        <dbReference type="Google" id="ProtNLM"/>
    </source>
</evidence>
<reference evidence="1 2" key="1">
    <citation type="journal article" date="2017" name="Gigascience">
        <title>Draft genome of the honey bee ectoparasitic mite, Tropilaelaps mercedesae, is shaped by the parasitic life history.</title>
        <authorList>
            <person name="Dong X."/>
            <person name="Armstrong S.D."/>
            <person name="Xia D."/>
            <person name="Makepeace B.L."/>
            <person name="Darby A.C."/>
            <person name="Kadowaki T."/>
        </authorList>
    </citation>
    <scope>NUCLEOTIDE SEQUENCE [LARGE SCALE GENOMIC DNA]</scope>
    <source>
        <strain evidence="1">Wuxi-XJTLU</strain>
    </source>
</reference>
<dbReference type="EMBL" id="MNPL01009850">
    <property type="protein sequence ID" value="OQR73504.1"/>
    <property type="molecule type" value="Genomic_DNA"/>
</dbReference>
<dbReference type="OrthoDB" id="6492326at2759"/>
<gene>
    <name evidence="1" type="ORF">BIW11_03568</name>
</gene>
<dbReference type="InParanoid" id="A0A1V9XIY6"/>
<dbReference type="AlphaFoldDB" id="A0A1V9XIY6"/>
<proteinExistence type="predicted"/>
<comment type="caution">
    <text evidence="1">The sequence shown here is derived from an EMBL/GenBank/DDBJ whole genome shotgun (WGS) entry which is preliminary data.</text>
</comment>
<evidence type="ECO:0000313" key="2">
    <source>
        <dbReference type="Proteomes" id="UP000192247"/>
    </source>
</evidence>